<keyword evidence="2" id="KW-1185">Reference proteome</keyword>
<proteinExistence type="predicted"/>
<evidence type="ECO:0000313" key="2">
    <source>
        <dbReference type="Proteomes" id="UP000324222"/>
    </source>
</evidence>
<gene>
    <name evidence="1" type="ORF">E2C01_101474</name>
</gene>
<reference evidence="1 2" key="1">
    <citation type="submission" date="2019-05" db="EMBL/GenBank/DDBJ databases">
        <title>Another draft genome of Portunus trituberculatus and its Hox gene families provides insights of decapod evolution.</title>
        <authorList>
            <person name="Jeong J.-H."/>
            <person name="Song I."/>
            <person name="Kim S."/>
            <person name="Choi T."/>
            <person name="Kim D."/>
            <person name="Ryu S."/>
            <person name="Kim W."/>
        </authorList>
    </citation>
    <scope>NUCLEOTIDE SEQUENCE [LARGE SCALE GENOMIC DNA]</scope>
    <source>
        <tissue evidence="1">Muscle</tissue>
    </source>
</reference>
<organism evidence="1 2">
    <name type="scientific">Portunus trituberculatus</name>
    <name type="common">Swimming crab</name>
    <name type="synonym">Neptunus trituberculatus</name>
    <dbReference type="NCBI Taxonomy" id="210409"/>
    <lineage>
        <taxon>Eukaryota</taxon>
        <taxon>Metazoa</taxon>
        <taxon>Ecdysozoa</taxon>
        <taxon>Arthropoda</taxon>
        <taxon>Crustacea</taxon>
        <taxon>Multicrustacea</taxon>
        <taxon>Malacostraca</taxon>
        <taxon>Eumalacostraca</taxon>
        <taxon>Eucarida</taxon>
        <taxon>Decapoda</taxon>
        <taxon>Pleocyemata</taxon>
        <taxon>Brachyura</taxon>
        <taxon>Eubrachyura</taxon>
        <taxon>Portunoidea</taxon>
        <taxon>Portunidae</taxon>
        <taxon>Portuninae</taxon>
        <taxon>Portunus</taxon>
    </lineage>
</organism>
<sequence length="13" mass="1464">MGSVPSHKRQSLH</sequence>
<protein>
    <submittedName>
        <fullName evidence="1">Uncharacterized protein</fullName>
    </submittedName>
</protein>
<dbReference type="EMBL" id="VSRR010147372">
    <property type="protein sequence ID" value="MPD05714.1"/>
    <property type="molecule type" value="Genomic_DNA"/>
</dbReference>
<dbReference type="Proteomes" id="UP000324222">
    <property type="component" value="Unassembled WGS sequence"/>
</dbReference>
<comment type="caution">
    <text evidence="1">The sequence shown here is derived from an EMBL/GenBank/DDBJ whole genome shotgun (WGS) entry which is preliminary data.</text>
</comment>
<evidence type="ECO:0000313" key="1">
    <source>
        <dbReference type="EMBL" id="MPD05714.1"/>
    </source>
</evidence>
<name>A0A5B7KFU9_PORTR</name>
<accession>A0A5B7KFU9</accession>